<organism evidence="2 3">
    <name type="scientific">Pseudoalteromonas amylolytica</name>
    <dbReference type="NCBI Taxonomy" id="1859457"/>
    <lineage>
        <taxon>Bacteria</taxon>
        <taxon>Pseudomonadati</taxon>
        <taxon>Pseudomonadota</taxon>
        <taxon>Gammaproteobacteria</taxon>
        <taxon>Alteromonadales</taxon>
        <taxon>Pseudoalteromonadaceae</taxon>
        <taxon>Pseudoalteromonas</taxon>
    </lineage>
</organism>
<proteinExistence type="predicted"/>
<gene>
    <name evidence="2" type="ORF">BET10_07095</name>
</gene>
<dbReference type="EMBL" id="MKJU01000022">
    <property type="protein sequence ID" value="OHU92086.1"/>
    <property type="molecule type" value="Genomic_DNA"/>
</dbReference>
<dbReference type="RefSeq" id="WP_070983888.1">
    <property type="nucleotide sequence ID" value="NZ_MKJU01000022.1"/>
</dbReference>
<dbReference type="OrthoDB" id="7065977at2"/>
<evidence type="ECO:0000313" key="2">
    <source>
        <dbReference type="EMBL" id="OHU92086.1"/>
    </source>
</evidence>
<reference evidence="2 3" key="1">
    <citation type="submission" date="2016-09" db="EMBL/GenBank/DDBJ databases">
        <title>Pseudoalteromonas amylolytica sp. nov., isolated from the surface seawater.</title>
        <authorList>
            <person name="Wu Y.-H."/>
            <person name="Cheng H."/>
            <person name="Jin X.-B."/>
            <person name="Wang C.-S."/>
            <person name="Xu X.-W."/>
        </authorList>
    </citation>
    <scope>NUCLEOTIDE SEQUENCE [LARGE SCALE GENOMIC DNA]</scope>
    <source>
        <strain evidence="2 3">JW1</strain>
    </source>
</reference>
<keyword evidence="3" id="KW-1185">Reference proteome</keyword>
<comment type="caution">
    <text evidence="2">The sequence shown here is derived from an EMBL/GenBank/DDBJ whole genome shotgun (WGS) entry which is preliminary data.</text>
</comment>
<dbReference type="AlphaFoldDB" id="A0A1S1MY01"/>
<evidence type="ECO:0000313" key="3">
    <source>
        <dbReference type="Proteomes" id="UP000179786"/>
    </source>
</evidence>
<evidence type="ECO:0000259" key="1">
    <source>
        <dbReference type="Pfam" id="PF18735"/>
    </source>
</evidence>
<dbReference type="Proteomes" id="UP000179786">
    <property type="component" value="Unassembled WGS sequence"/>
</dbReference>
<sequence length="200" mass="23206">MPHTQQYLTSQELMDSLVELVEQSELRFQADDDLFGEHMNLFVRSYMVLMCAYLESYLKNLTKHYIDKVDEALVASPYPKNLFRWSVQREKYKHNNDGICDFFSLGISSDDIDKNLSANPHKTIPFFARLGIRLEAIDDFSDISDQVEAIVTKRNNIVHYNDDASDVGARDIIENVEVLKQYMRVLDSEISSSLNRLRID</sequence>
<dbReference type="Pfam" id="PF18735">
    <property type="entry name" value="HEPN_RiboL-PSP"/>
    <property type="match status" value="1"/>
</dbReference>
<accession>A0A1S1MY01</accession>
<dbReference type="InterPro" id="IPR041519">
    <property type="entry name" value="HEPN_RiboL-PSP"/>
</dbReference>
<protein>
    <recommendedName>
        <fullName evidence="1">RiboL-PSP-HEPN domain-containing protein</fullName>
    </recommendedName>
</protein>
<name>A0A1S1MY01_9GAMM</name>
<feature type="domain" description="RiboL-PSP-HEPN" evidence="1">
    <location>
        <begin position="31"/>
        <end position="191"/>
    </location>
</feature>